<dbReference type="Proteomes" id="UP000624325">
    <property type="component" value="Unassembled WGS sequence"/>
</dbReference>
<protein>
    <submittedName>
        <fullName evidence="1">Uncharacterized protein</fullName>
    </submittedName>
</protein>
<evidence type="ECO:0000313" key="2">
    <source>
        <dbReference type="Proteomes" id="UP000624325"/>
    </source>
</evidence>
<keyword evidence="2" id="KW-1185">Reference proteome</keyword>
<gene>
    <name evidence="1" type="ORF">Air01nite_25640</name>
</gene>
<dbReference type="EMBL" id="BONC01000015">
    <property type="protein sequence ID" value="GIF56469.1"/>
    <property type="molecule type" value="Genomic_DNA"/>
</dbReference>
<accession>A0ABQ4C126</accession>
<reference evidence="1 2" key="1">
    <citation type="submission" date="2021-01" db="EMBL/GenBank/DDBJ databases">
        <title>Whole genome shotgun sequence of Asanoa iriomotensis NBRC 100142.</title>
        <authorList>
            <person name="Komaki H."/>
            <person name="Tamura T."/>
        </authorList>
    </citation>
    <scope>NUCLEOTIDE SEQUENCE [LARGE SCALE GENOMIC DNA]</scope>
    <source>
        <strain evidence="1 2">NBRC 100142</strain>
    </source>
</reference>
<organism evidence="1 2">
    <name type="scientific">Asanoa iriomotensis</name>
    <dbReference type="NCBI Taxonomy" id="234613"/>
    <lineage>
        <taxon>Bacteria</taxon>
        <taxon>Bacillati</taxon>
        <taxon>Actinomycetota</taxon>
        <taxon>Actinomycetes</taxon>
        <taxon>Micromonosporales</taxon>
        <taxon>Micromonosporaceae</taxon>
        <taxon>Asanoa</taxon>
    </lineage>
</organism>
<comment type="caution">
    <text evidence="1">The sequence shown here is derived from an EMBL/GenBank/DDBJ whole genome shotgun (WGS) entry which is preliminary data.</text>
</comment>
<evidence type="ECO:0000313" key="1">
    <source>
        <dbReference type="EMBL" id="GIF56469.1"/>
    </source>
</evidence>
<proteinExistence type="predicted"/>
<sequence>MPEPEIRHPREVTTIATLACNGGTCPTIYRAVDGTYLVQGPSVDPAAFGIVVPAEESLVAVPEALVAQLLEVGRQAG</sequence>
<name>A0ABQ4C126_9ACTN</name>